<gene>
    <name evidence="3" type="primary">SPV149</name>
    <name evidence="2" type="synonym">SPV002</name>
</gene>
<dbReference type="KEGG" id="vg:932463"/>
<feature type="transmembrane region" description="Helical" evidence="1">
    <location>
        <begin position="49"/>
        <end position="71"/>
    </location>
</feature>
<dbReference type="InterPro" id="IPR020356">
    <property type="entry name" value="Poxvirus_T3C"/>
</dbReference>
<keyword evidence="4" id="KW-1185">Reference proteome</keyword>
<evidence type="ECO:0000313" key="3">
    <source>
        <dbReference type="EMBL" id="AAL69888.1"/>
    </source>
</evidence>
<evidence type="ECO:0000256" key="1">
    <source>
        <dbReference type="SAM" id="Phobius"/>
    </source>
</evidence>
<reference evidence="3 4" key="1">
    <citation type="journal article" date="2002" name="J. Virol.">
        <title>The genome of swinepox virus.</title>
        <authorList>
            <person name="Afonso C.L."/>
            <person name="Tulman E.R."/>
            <person name="Lu Z."/>
            <person name="Zsak L."/>
            <person name="Osorio F.A."/>
            <person name="Balinsky C."/>
            <person name="Kutish G.F."/>
            <person name="Rock D.L."/>
        </authorList>
    </citation>
    <scope>NUCLEOTIDE SEQUENCE [LARGE SCALE GENOMIC DNA]</scope>
    <source>
        <strain evidence="3">17077-99</strain>
        <strain evidence="4">Swine/Nebraska/17077-99/1999</strain>
    </source>
</reference>
<dbReference type="GeneID" id="932349"/>
<name>Q8UYB5_SWPV1</name>
<protein>
    <submittedName>
        <fullName evidence="3">Uncharacterized protein</fullName>
    </submittedName>
</protein>
<dbReference type="Proteomes" id="UP000000871">
    <property type="component" value="Segment"/>
</dbReference>
<feature type="transmembrane region" description="Helical" evidence="1">
    <location>
        <begin position="12"/>
        <end position="37"/>
    </location>
</feature>
<dbReference type="RefSeq" id="NP_570162.1">
    <property type="nucleotide sequence ID" value="NC_003389.1"/>
</dbReference>
<organism evidence="3 4">
    <name type="scientific">Swinepox virus (strain Swine/Nebraska/17077-99/1999)</name>
    <name type="common">SWPV</name>
    <dbReference type="NCBI Taxonomy" id="300880"/>
    <lineage>
        <taxon>Viruses</taxon>
        <taxon>Varidnaviria</taxon>
        <taxon>Bamfordvirae</taxon>
        <taxon>Nucleocytoviricota</taxon>
        <taxon>Pokkesviricetes</taxon>
        <taxon>Chitovirales</taxon>
        <taxon>Poxviridae</taxon>
        <taxon>Chordopoxvirinae</taxon>
        <taxon>Suipoxvirus</taxon>
        <taxon>Suipoxvirus swinepox</taxon>
        <taxon>Swinepox virus</taxon>
    </lineage>
</organism>
<dbReference type="EMBL" id="AF410153">
    <property type="protein sequence ID" value="AAL69741.1"/>
    <property type="molecule type" value="Genomic_DNA"/>
</dbReference>
<dbReference type="RefSeq" id="NP_570309.1">
    <property type="nucleotide sequence ID" value="NC_003389.1"/>
</dbReference>
<keyword evidence="1" id="KW-0472">Membrane</keyword>
<dbReference type="EMBL" id="AF410153">
    <property type="protein sequence ID" value="AAL69888.1"/>
    <property type="molecule type" value="Genomic_DNA"/>
</dbReference>
<organismHost>
    <name type="scientific">Sus scrofa</name>
    <name type="common">Pig</name>
    <dbReference type="NCBI Taxonomy" id="9823"/>
</organismHost>
<dbReference type="Pfam" id="PF10918">
    <property type="entry name" value="DUF2718"/>
    <property type="match status" value="1"/>
</dbReference>
<proteinExistence type="predicted"/>
<keyword evidence="1" id="KW-0812">Transmembrane</keyword>
<dbReference type="KEGG" id="vg:932349"/>
<accession>Q8UYB5</accession>
<evidence type="ECO:0000313" key="2">
    <source>
        <dbReference type="EMBL" id="AAL69741.1"/>
    </source>
</evidence>
<keyword evidence="1" id="KW-1133">Transmembrane helix</keyword>
<evidence type="ECO:0000313" key="4">
    <source>
        <dbReference type="Proteomes" id="UP000000871"/>
    </source>
</evidence>
<dbReference type="GeneID" id="932463"/>
<sequence length="170" mass="20156">MCALSTCTRNVFSGIWGFVRGIIVYIVKFIGFIIYFLKSFFQLLIDNLARIFMLFIFYVDRLLNVIITGIYNMIMFPMKKFIAFLFGNFNPFNDYDIVTKKDDDMMICDVYKDKDKDKDKDNNNNDIKSSNKTDMNTYTDPAYDFQRVLNFITIPNPFRKYTETYKSCSK</sequence>